<reference evidence="9" key="2">
    <citation type="submission" date="2021-04" db="EMBL/GenBank/DDBJ databases">
        <authorList>
            <person name="Gilroy R."/>
        </authorList>
    </citation>
    <scope>NUCLEOTIDE SEQUENCE</scope>
    <source>
        <strain evidence="9">ChiW19-6364</strain>
    </source>
</reference>
<comment type="similarity">
    <text evidence="7">Belongs to the binding-protein-dependent transport system permease family.</text>
</comment>
<keyword evidence="3" id="KW-1003">Cell membrane</keyword>
<protein>
    <submittedName>
        <fullName evidence="9">ABC transporter permease subunit</fullName>
    </submittedName>
</protein>
<dbReference type="Pfam" id="PF00528">
    <property type="entry name" value="BPD_transp_1"/>
    <property type="match status" value="1"/>
</dbReference>
<dbReference type="InterPro" id="IPR035906">
    <property type="entry name" value="MetI-like_sf"/>
</dbReference>
<feature type="transmembrane region" description="Helical" evidence="7">
    <location>
        <begin position="16"/>
        <end position="36"/>
    </location>
</feature>
<dbReference type="PANTHER" id="PTHR30193">
    <property type="entry name" value="ABC TRANSPORTER PERMEASE PROTEIN"/>
    <property type="match status" value="1"/>
</dbReference>
<evidence type="ECO:0000256" key="5">
    <source>
        <dbReference type="ARBA" id="ARBA00022989"/>
    </source>
</evidence>
<comment type="caution">
    <text evidence="9">The sequence shown here is derived from an EMBL/GenBank/DDBJ whole genome shotgun (WGS) entry which is preliminary data.</text>
</comment>
<evidence type="ECO:0000259" key="8">
    <source>
        <dbReference type="PROSITE" id="PS50928"/>
    </source>
</evidence>
<dbReference type="AlphaFoldDB" id="A0A9D2U6K3"/>
<keyword evidence="6 7" id="KW-0472">Membrane</keyword>
<proteinExistence type="inferred from homology"/>
<gene>
    <name evidence="9" type="ORF">H9913_14045</name>
</gene>
<evidence type="ECO:0000313" key="10">
    <source>
        <dbReference type="Proteomes" id="UP000823850"/>
    </source>
</evidence>
<keyword evidence="2 7" id="KW-0813">Transport</keyword>
<evidence type="ECO:0000313" key="9">
    <source>
        <dbReference type="EMBL" id="HJD41134.1"/>
    </source>
</evidence>
<organism evidence="9 10">
    <name type="scientific">Candidatus Blautia stercoripullorum</name>
    <dbReference type="NCBI Taxonomy" id="2838502"/>
    <lineage>
        <taxon>Bacteria</taxon>
        <taxon>Bacillati</taxon>
        <taxon>Bacillota</taxon>
        <taxon>Clostridia</taxon>
        <taxon>Lachnospirales</taxon>
        <taxon>Lachnospiraceae</taxon>
        <taxon>Blautia</taxon>
    </lineage>
</organism>
<dbReference type="PANTHER" id="PTHR30193:SF37">
    <property type="entry name" value="INNER MEMBRANE ABC TRANSPORTER PERMEASE PROTEIN YCJO"/>
    <property type="match status" value="1"/>
</dbReference>
<dbReference type="Proteomes" id="UP000823850">
    <property type="component" value="Unassembled WGS sequence"/>
</dbReference>
<dbReference type="InterPro" id="IPR051393">
    <property type="entry name" value="ABC_transporter_permease"/>
</dbReference>
<feature type="transmembrane region" description="Helical" evidence="7">
    <location>
        <begin position="178"/>
        <end position="203"/>
    </location>
</feature>
<sequence>MENSLFRLATGNTLRYIAIGVPLLLLFSLFLALLLYRATYGSKIIRLFFVFPMVVPVSAIVVIVQGILSNTSPDMIHLILLFLWKNVGYNMILLFAGLAMIPRNYYENAQIDGASGMQCFCHITLPMLLPMLFLTFLVSMIDIFKSFREVLLLGGETPKDEIYMIQNFVNSSFENLNFQQLCVAMMFICIIVFSMIGVVYAIYHAVQKKYN</sequence>
<keyword evidence="4 7" id="KW-0812">Transmembrane</keyword>
<feature type="transmembrane region" description="Helical" evidence="7">
    <location>
        <begin position="119"/>
        <end position="141"/>
    </location>
</feature>
<evidence type="ECO:0000256" key="2">
    <source>
        <dbReference type="ARBA" id="ARBA00022448"/>
    </source>
</evidence>
<keyword evidence="5 7" id="KW-1133">Transmembrane helix</keyword>
<dbReference type="SUPFAM" id="SSF161098">
    <property type="entry name" value="MetI-like"/>
    <property type="match status" value="1"/>
</dbReference>
<dbReference type="GO" id="GO:0055085">
    <property type="term" value="P:transmembrane transport"/>
    <property type="evidence" value="ECO:0007669"/>
    <property type="project" value="InterPro"/>
</dbReference>
<name>A0A9D2U6K3_9FIRM</name>
<comment type="subcellular location">
    <subcellularLocation>
        <location evidence="1 7">Cell membrane</location>
        <topology evidence="1 7">Multi-pass membrane protein</topology>
    </subcellularLocation>
</comment>
<accession>A0A9D2U6K3</accession>
<dbReference type="EMBL" id="DWUX01000241">
    <property type="protein sequence ID" value="HJD41134.1"/>
    <property type="molecule type" value="Genomic_DNA"/>
</dbReference>
<feature type="transmembrane region" description="Helical" evidence="7">
    <location>
        <begin position="48"/>
        <end position="69"/>
    </location>
</feature>
<feature type="transmembrane region" description="Helical" evidence="7">
    <location>
        <begin position="75"/>
        <end position="98"/>
    </location>
</feature>
<dbReference type="InterPro" id="IPR000515">
    <property type="entry name" value="MetI-like"/>
</dbReference>
<dbReference type="PROSITE" id="PS50928">
    <property type="entry name" value="ABC_TM1"/>
    <property type="match status" value="1"/>
</dbReference>
<dbReference type="Gene3D" id="1.10.3720.10">
    <property type="entry name" value="MetI-like"/>
    <property type="match status" value="1"/>
</dbReference>
<evidence type="ECO:0000256" key="3">
    <source>
        <dbReference type="ARBA" id="ARBA00022475"/>
    </source>
</evidence>
<evidence type="ECO:0000256" key="6">
    <source>
        <dbReference type="ARBA" id="ARBA00023136"/>
    </source>
</evidence>
<dbReference type="CDD" id="cd06261">
    <property type="entry name" value="TM_PBP2"/>
    <property type="match status" value="1"/>
</dbReference>
<reference evidence="9" key="1">
    <citation type="journal article" date="2021" name="PeerJ">
        <title>Extensive microbial diversity within the chicken gut microbiome revealed by metagenomics and culture.</title>
        <authorList>
            <person name="Gilroy R."/>
            <person name="Ravi A."/>
            <person name="Getino M."/>
            <person name="Pursley I."/>
            <person name="Horton D.L."/>
            <person name="Alikhan N.F."/>
            <person name="Baker D."/>
            <person name="Gharbi K."/>
            <person name="Hall N."/>
            <person name="Watson M."/>
            <person name="Adriaenssens E.M."/>
            <person name="Foster-Nyarko E."/>
            <person name="Jarju S."/>
            <person name="Secka A."/>
            <person name="Antonio M."/>
            <person name="Oren A."/>
            <person name="Chaudhuri R.R."/>
            <person name="La Ragione R."/>
            <person name="Hildebrand F."/>
            <person name="Pallen M.J."/>
        </authorList>
    </citation>
    <scope>NUCLEOTIDE SEQUENCE</scope>
    <source>
        <strain evidence="9">ChiW19-6364</strain>
    </source>
</reference>
<evidence type="ECO:0000256" key="4">
    <source>
        <dbReference type="ARBA" id="ARBA00022692"/>
    </source>
</evidence>
<dbReference type="GO" id="GO:0005886">
    <property type="term" value="C:plasma membrane"/>
    <property type="evidence" value="ECO:0007669"/>
    <property type="project" value="UniProtKB-SubCell"/>
</dbReference>
<evidence type="ECO:0000256" key="1">
    <source>
        <dbReference type="ARBA" id="ARBA00004651"/>
    </source>
</evidence>
<feature type="domain" description="ABC transmembrane type-1" evidence="8">
    <location>
        <begin position="10"/>
        <end position="200"/>
    </location>
</feature>
<evidence type="ECO:0000256" key="7">
    <source>
        <dbReference type="RuleBase" id="RU363032"/>
    </source>
</evidence>